<dbReference type="PANTHER" id="PTHR48258">
    <property type="entry name" value="DUF4218 DOMAIN-CONTAINING PROTEIN-RELATED"/>
    <property type="match status" value="1"/>
</dbReference>
<reference evidence="4" key="1">
    <citation type="journal article" date="2005" name="Nature">
        <title>The map-based sequence of the rice genome.</title>
        <authorList>
            <consortium name="International rice genome sequencing project (IRGSP)"/>
            <person name="Matsumoto T."/>
            <person name="Wu J."/>
            <person name="Kanamori H."/>
            <person name="Katayose Y."/>
            <person name="Fujisawa M."/>
            <person name="Namiki N."/>
            <person name="Mizuno H."/>
            <person name="Yamamoto K."/>
            <person name="Antonio B.A."/>
            <person name="Baba T."/>
            <person name="Sakata K."/>
            <person name="Nagamura Y."/>
            <person name="Aoki H."/>
            <person name="Arikawa K."/>
            <person name="Arita K."/>
            <person name="Bito T."/>
            <person name="Chiden Y."/>
            <person name="Fujitsuka N."/>
            <person name="Fukunaka R."/>
            <person name="Hamada M."/>
            <person name="Harada C."/>
            <person name="Hayashi A."/>
            <person name="Hijishita S."/>
            <person name="Honda M."/>
            <person name="Hosokawa S."/>
            <person name="Ichikawa Y."/>
            <person name="Idonuma A."/>
            <person name="Iijima M."/>
            <person name="Ikeda M."/>
            <person name="Ikeno M."/>
            <person name="Ito K."/>
            <person name="Ito S."/>
            <person name="Ito T."/>
            <person name="Ito Y."/>
            <person name="Ito Y."/>
            <person name="Iwabuchi A."/>
            <person name="Kamiya K."/>
            <person name="Karasawa W."/>
            <person name="Kurita K."/>
            <person name="Katagiri S."/>
            <person name="Kikuta A."/>
            <person name="Kobayashi H."/>
            <person name="Kobayashi N."/>
            <person name="Machita K."/>
            <person name="Maehara T."/>
            <person name="Masukawa M."/>
            <person name="Mizubayashi T."/>
            <person name="Mukai Y."/>
            <person name="Nagasaki H."/>
            <person name="Nagata Y."/>
            <person name="Naito S."/>
            <person name="Nakashima M."/>
            <person name="Nakama Y."/>
            <person name="Nakamichi Y."/>
            <person name="Nakamura M."/>
            <person name="Meguro A."/>
            <person name="Negishi M."/>
            <person name="Ohta I."/>
            <person name="Ohta T."/>
            <person name="Okamoto M."/>
            <person name="Ono N."/>
            <person name="Saji S."/>
            <person name="Sakaguchi M."/>
            <person name="Sakai K."/>
            <person name="Shibata M."/>
            <person name="Shimokawa T."/>
            <person name="Song J."/>
            <person name="Takazaki Y."/>
            <person name="Terasawa K."/>
            <person name="Tsugane M."/>
            <person name="Tsuji K."/>
            <person name="Ueda S."/>
            <person name="Waki K."/>
            <person name="Yamagata H."/>
            <person name="Yamamoto M."/>
            <person name="Yamamoto S."/>
            <person name="Yamane H."/>
            <person name="Yoshiki S."/>
            <person name="Yoshihara R."/>
            <person name="Yukawa K."/>
            <person name="Zhong H."/>
            <person name="Yano M."/>
            <person name="Yuan Q."/>
            <person name="Ouyang S."/>
            <person name="Liu J."/>
            <person name="Jones K.M."/>
            <person name="Gansberger K."/>
            <person name="Moffat K."/>
            <person name="Hill J."/>
            <person name="Bera J."/>
            <person name="Fadrosh D."/>
            <person name="Jin S."/>
            <person name="Johri S."/>
            <person name="Kim M."/>
            <person name="Overton L."/>
            <person name="Reardon M."/>
            <person name="Tsitrin T."/>
            <person name="Vuong H."/>
            <person name="Weaver B."/>
            <person name="Ciecko A."/>
            <person name="Tallon L."/>
            <person name="Jackson J."/>
            <person name="Pai G."/>
            <person name="Aken S.V."/>
            <person name="Utterback T."/>
            <person name="Reidmuller S."/>
            <person name="Feldblyum T."/>
            <person name="Hsiao J."/>
            <person name="Zismann V."/>
            <person name="Iobst S."/>
            <person name="de Vazeille A.R."/>
            <person name="Buell C.R."/>
            <person name="Ying K."/>
            <person name="Li Y."/>
            <person name="Lu T."/>
            <person name="Huang Y."/>
            <person name="Zhao Q."/>
            <person name="Feng Q."/>
            <person name="Zhang L."/>
            <person name="Zhu J."/>
            <person name="Weng Q."/>
            <person name="Mu J."/>
            <person name="Lu Y."/>
            <person name="Fan D."/>
            <person name="Liu Y."/>
            <person name="Guan J."/>
            <person name="Zhang Y."/>
            <person name="Yu S."/>
            <person name="Liu X."/>
            <person name="Zhang Y."/>
            <person name="Hong G."/>
            <person name="Han B."/>
            <person name="Choisne N."/>
            <person name="Demange N."/>
            <person name="Orjeda G."/>
            <person name="Samain S."/>
            <person name="Cattolico L."/>
            <person name="Pelletier E."/>
            <person name="Couloux A."/>
            <person name="Segurens B."/>
            <person name="Wincker P."/>
            <person name="D'Hont A."/>
            <person name="Scarpelli C."/>
            <person name="Weissenbach J."/>
            <person name="Salanoubat M."/>
            <person name="Quetier F."/>
            <person name="Yu Y."/>
            <person name="Kim H.R."/>
            <person name="Rambo T."/>
            <person name="Currie J."/>
            <person name="Collura K."/>
            <person name="Luo M."/>
            <person name="Yang T."/>
            <person name="Ammiraju J.S.S."/>
            <person name="Engler F."/>
            <person name="Soderlund C."/>
            <person name="Wing R.A."/>
            <person name="Palmer L.E."/>
            <person name="de la Bastide M."/>
            <person name="Spiegel L."/>
            <person name="Nascimento L."/>
            <person name="Zutavern T."/>
            <person name="O'Shaughnessy A."/>
            <person name="Dike S."/>
            <person name="Dedhia N."/>
            <person name="Preston R."/>
            <person name="Balija V."/>
            <person name="McCombie W.R."/>
            <person name="Chow T."/>
            <person name="Chen H."/>
            <person name="Chung M."/>
            <person name="Chen C."/>
            <person name="Shaw J."/>
            <person name="Wu H."/>
            <person name="Hsiao K."/>
            <person name="Chao Y."/>
            <person name="Chu M."/>
            <person name="Cheng C."/>
            <person name="Hour A."/>
            <person name="Lee P."/>
            <person name="Lin S."/>
            <person name="Lin Y."/>
            <person name="Liou J."/>
            <person name="Liu S."/>
            <person name="Hsing Y."/>
            <person name="Raghuvanshi S."/>
            <person name="Mohanty A."/>
            <person name="Bharti A.K."/>
            <person name="Gaur A."/>
            <person name="Gupta V."/>
            <person name="Kumar D."/>
            <person name="Ravi V."/>
            <person name="Vij S."/>
            <person name="Kapur A."/>
            <person name="Khurana P."/>
            <person name="Khurana P."/>
            <person name="Khurana J.P."/>
            <person name="Tyagi A.K."/>
            <person name="Gaikwad K."/>
            <person name="Singh A."/>
            <person name="Dalal V."/>
            <person name="Srivastava S."/>
            <person name="Dixit A."/>
            <person name="Pal A.K."/>
            <person name="Ghazi I.A."/>
            <person name="Yadav M."/>
            <person name="Pandit A."/>
            <person name="Bhargava A."/>
            <person name="Sureshbabu K."/>
            <person name="Batra K."/>
            <person name="Sharma T.R."/>
            <person name="Mohapatra T."/>
            <person name="Singh N.K."/>
            <person name="Messing J."/>
            <person name="Nelson A.B."/>
            <person name="Fuks G."/>
            <person name="Kavchok S."/>
            <person name="Keizer G."/>
            <person name="Linton E."/>
            <person name="Llaca V."/>
            <person name="Song R."/>
            <person name="Tanyolac B."/>
            <person name="Young S."/>
            <person name="Ho-Il K."/>
            <person name="Hahn J.H."/>
            <person name="Sangsakoo G."/>
            <person name="Vanavichit A."/>
            <person name="de Mattos Luiz.A.T."/>
            <person name="Zimmer P.D."/>
            <person name="Malone G."/>
            <person name="Dellagostin O."/>
            <person name="de Oliveira A.C."/>
            <person name="Bevan M."/>
            <person name="Bancroft I."/>
            <person name="Minx P."/>
            <person name="Cordum H."/>
            <person name="Wilson R."/>
            <person name="Cheng Z."/>
            <person name="Jin W."/>
            <person name="Jiang J."/>
            <person name="Leong S.A."/>
            <person name="Iwama H."/>
            <person name="Gojobori T."/>
            <person name="Itoh T."/>
            <person name="Niimura Y."/>
            <person name="Fujii Y."/>
            <person name="Habara T."/>
            <person name="Sakai H."/>
            <person name="Sato Y."/>
            <person name="Wilson G."/>
            <person name="Kumar K."/>
            <person name="McCouch S."/>
            <person name="Juretic N."/>
            <person name="Hoen D."/>
            <person name="Wright S."/>
            <person name="Bruskiewich R."/>
            <person name="Bureau T."/>
            <person name="Miyao A."/>
            <person name="Hirochika H."/>
            <person name="Nishikawa T."/>
            <person name="Kadowaki K."/>
            <person name="Sugiura M."/>
            <person name="Burr B."/>
            <person name="Sasaki T."/>
        </authorList>
    </citation>
    <scope>NUCLEOTIDE SEQUENCE [LARGE SCALE GENOMIC DNA]</scope>
    <source>
        <strain evidence="4">cv. Nipponbare</strain>
    </source>
</reference>
<dbReference type="InterPro" id="IPR025452">
    <property type="entry name" value="DUF4218"/>
</dbReference>
<dbReference type="AlphaFoldDB" id="Q10JV2"/>
<feature type="domain" description="DUF4216" evidence="1">
    <location>
        <begin position="773"/>
        <end position="837"/>
    </location>
</feature>
<evidence type="ECO:0000313" key="3">
    <source>
        <dbReference type="EMBL" id="AAU89230.1"/>
    </source>
</evidence>
<feature type="domain" description="DUF4218" evidence="2">
    <location>
        <begin position="513"/>
        <end position="615"/>
    </location>
</feature>
<name>Q10JV2_ORYSJ</name>
<dbReference type="Pfam" id="PF13952">
    <property type="entry name" value="DUF4216"/>
    <property type="match status" value="1"/>
</dbReference>
<protein>
    <submittedName>
        <fullName evidence="3">Transposase family protein</fullName>
    </submittedName>
</protein>
<dbReference type="Pfam" id="PF02992">
    <property type="entry name" value="Transposase_21"/>
    <property type="match status" value="1"/>
</dbReference>
<accession>Q10JV2</accession>
<dbReference type="InterPro" id="IPR025312">
    <property type="entry name" value="DUF4216"/>
</dbReference>
<dbReference type="InterPro" id="IPR004242">
    <property type="entry name" value="Transposase_21"/>
</dbReference>
<dbReference type="EMBL" id="AC134886">
    <property type="protein sequence ID" value="AAU89230.1"/>
    <property type="molecule type" value="Genomic_DNA"/>
</dbReference>
<reference evidence="4" key="2">
    <citation type="journal article" date="2008" name="Nucleic Acids Res.">
        <title>The rice annotation project database (RAP-DB): 2008 update.</title>
        <authorList>
            <consortium name="The rice annotation project (RAP)"/>
        </authorList>
    </citation>
    <scope>GENOME REANNOTATION</scope>
    <source>
        <strain evidence="4">cv. Nipponbare</strain>
    </source>
</reference>
<evidence type="ECO:0000313" key="4">
    <source>
        <dbReference type="Proteomes" id="UP000000763"/>
    </source>
</evidence>
<proteinExistence type="predicted"/>
<dbReference type="Pfam" id="PF13960">
    <property type="entry name" value="DUF4218"/>
    <property type="match status" value="1"/>
</dbReference>
<gene>
    <name evidence="3" type="primary">OSJNBa0002D18.15</name>
</gene>
<organism evidence="3 4">
    <name type="scientific">Oryza sativa subsp. japonica</name>
    <name type="common">Rice</name>
    <dbReference type="NCBI Taxonomy" id="39947"/>
    <lineage>
        <taxon>Eukaryota</taxon>
        <taxon>Viridiplantae</taxon>
        <taxon>Streptophyta</taxon>
        <taxon>Embryophyta</taxon>
        <taxon>Tracheophyta</taxon>
        <taxon>Spermatophyta</taxon>
        <taxon>Magnoliopsida</taxon>
        <taxon>Liliopsida</taxon>
        <taxon>Poales</taxon>
        <taxon>Poaceae</taxon>
        <taxon>BOP clade</taxon>
        <taxon>Oryzoideae</taxon>
        <taxon>Oryzeae</taxon>
        <taxon>Oryzinae</taxon>
        <taxon>Oryza</taxon>
        <taxon>Oryza sativa</taxon>
    </lineage>
</organism>
<evidence type="ECO:0000259" key="1">
    <source>
        <dbReference type="Pfam" id="PF13952"/>
    </source>
</evidence>
<sequence>MEYGFTANYKVWTYHGEFANPEDDDEELSFEMNEAENFIIEDMSRERMDADVSTDSDDFDGGLVLEDMLRHVLLEPNFVPSNTYQAKKLICPLSLGVEKIHACKNHCILYRKEYADLECCPTCGTSRYKTGNGPVDSECTDPDSDKGKRGKIPSMVMWYLPIKDRLKRLYSNPTDAELMRWHQESWKIDGPNQHGIDIDVFLEPLMEDMEELWKQGLRLWDEFKREHFNLRAIIFVTINDLPANFSLSGQIKGKTGCLICLEKTSYKYLTSSLKTVYTRHRRFLPQRHRYRKMARFFDNIVENDTAPAARGGTYVYEITKKIKVVYGKGKKKTVKRKKVDGDNGTASPFKKHSIFFKYLDYWKDLEIRHAIDVMHLEKNVFDSTIGTLLDIPSKTNDGLKSRNDLVDLAIRHDLHPVVLPNGKTEIPPACYSLTLEEKKAFCKCLQGVRVPTGLASNIRKLVSMKDLTISGYNAHDCHRLLTVFLPIAIRAVKPVHTKVVITKLCYFFNRISQKVFDPLELGPLQTFAVETVCQLEMYFPPSFLDMMEHLIVHIVPQIIELGPLYLHQMWAYERYMSILKGYVRNRAHPEGSMIEGYTTEEAVECCMDYIKDANSIGIPVHRHEGRLSGRGNVGTKQFFDNDYKKVSAAHNIVLQQLAIVEPFIERHLEEIEACFPGRSNDWVSREHKRRFPLWFKDLNLPVGDSLEELTLQRLACGPSSIVNSWQGYDINGFTLSTTTKDMKSTAQNSGIRVEVIDTSGEKRSYYGTIQEIWELDYGLNIQIPVLRCEWVKDTTGVSVDDYGLTIVDHSKTGHKDDPWVLAERVAQVFYVKDPSDETKNYYHIRKAIDRRHLQHRRPQ</sequence>
<dbReference type="PANTHER" id="PTHR48258:SF9">
    <property type="entry name" value="OS01G0348150 PROTEIN"/>
    <property type="match status" value="1"/>
</dbReference>
<dbReference type="Proteomes" id="UP000000763">
    <property type="component" value="Chromosome 3"/>
</dbReference>
<evidence type="ECO:0000259" key="2">
    <source>
        <dbReference type="Pfam" id="PF13960"/>
    </source>
</evidence>